<dbReference type="Proteomes" id="UP000001514">
    <property type="component" value="Unassembled WGS sequence"/>
</dbReference>
<evidence type="ECO:0000313" key="3">
    <source>
        <dbReference type="Proteomes" id="UP000001514"/>
    </source>
</evidence>
<feature type="compositionally biased region" description="Basic residues" evidence="1">
    <location>
        <begin position="41"/>
        <end position="50"/>
    </location>
</feature>
<evidence type="ECO:0000256" key="1">
    <source>
        <dbReference type="SAM" id="MobiDB-lite"/>
    </source>
</evidence>
<keyword evidence="3" id="KW-1185">Reference proteome</keyword>
<dbReference type="HOGENOM" id="CLU_1117302_0_0_1"/>
<dbReference type="EMBL" id="GL377664">
    <property type="protein sequence ID" value="EFJ09320.1"/>
    <property type="molecule type" value="Genomic_DNA"/>
</dbReference>
<feature type="region of interest" description="Disordered" evidence="1">
    <location>
        <begin position="20"/>
        <end position="50"/>
    </location>
</feature>
<evidence type="ECO:0000313" key="2">
    <source>
        <dbReference type="EMBL" id="EFJ09320.1"/>
    </source>
</evidence>
<name>D8T204_SELML</name>
<protein>
    <submittedName>
        <fullName evidence="2">Uncharacterized protein</fullName>
    </submittedName>
</protein>
<organism evidence="3">
    <name type="scientific">Selaginella moellendorffii</name>
    <name type="common">Spikemoss</name>
    <dbReference type="NCBI Taxonomy" id="88036"/>
    <lineage>
        <taxon>Eukaryota</taxon>
        <taxon>Viridiplantae</taxon>
        <taxon>Streptophyta</taxon>
        <taxon>Embryophyta</taxon>
        <taxon>Tracheophyta</taxon>
        <taxon>Lycopodiopsida</taxon>
        <taxon>Selaginellales</taxon>
        <taxon>Selaginellaceae</taxon>
        <taxon>Selaginella</taxon>
    </lineage>
</organism>
<proteinExistence type="predicted"/>
<dbReference type="KEGG" id="smo:SELMODRAFT_428179"/>
<gene>
    <name evidence="2" type="ORF">SELMODRAFT_428179</name>
</gene>
<dbReference type="InParanoid" id="D8T204"/>
<sequence length="249" mass="29086">MRPWDWRGGTTLARPDGRLETAIPVGGDQSHSSEERTPRQQQHHHYRRRHTPPQFTALWDLGQYISRGFLYLWKTVGVIQMEIKQGRCNHMGEMRLGTMDKARSSPPVRIGSTRLRKDKYEKPPLTKSRTSRGCTLAEIWKARCARLFEDTDPSARATISKRKKRGWRRRMDVEATNMDLAAHVQERKHVYLPESTEFHIRNFESLELRHHGLEYQFYFVPLVPPPLKILKSSFPVSSMSKSDSMVYRG</sequence>
<reference evidence="2 3" key="1">
    <citation type="journal article" date="2011" name="Science">
        <title>The Selaginella genome identifies genetic changes associated with the evolution of vascular plants.</title>
        <authorList>
            <person name="Banks J.A."/>
            <person name="Nishiyama T."/>
            <person name="Hasebe M."/>
            <person name="Bowman J.L."/>
            <person name="Gribskov M."/>
            <person name="dePamphilis C."/>
            <person name="Albert V.A."/>
            <person name="Aono N."/>
            <person name="Aoyama T."/>
            <person name="Ambrose B.A."/>
            <person name="Ashton N.W."/>
            <person name="Axtell M.J."/>
            <person name="Barker E."/>
            <person name="Barker M.S."/>
            <person name="Bennetzen J.L."/>
            <person name="Bonawitz N.D."/>
            <person name="Chapple C."/>
            <person name="Cheng C."/>
            <person name="Correa L.G."/>
            <person name="Dacre M."/>
            <person name="DeBarry J."/>
            <person name="Dreyer I."/>
            <person name="Elias M."/>
            <person name="Engstrom E.M."/>
            <person name="Estelle M."/>
            <person name="Feng L."/>
            <person name="Finet C."/>
            <person name="Floyd S.K."/>
            <person name="Frommer W.B."/>
            <person name="Fujita T."/>
            <person name="Gramzow L."/>
            <person name="Gutensohn M."/>
            <person name="Harholt J."/>
            <person name="Hattori M."/>
            <person name="Heyl A."/>
            <person name="Hirai T."/>
            <person name="Hiwatashi Y."/>
            <person name="Ishikawa M."/>
            <person name="Iwata M."/>
            <person name="Karol K.G."/>
            <person name="Koehler B."/>
            <person name="Kolukisaoglu U."/>
            <person name="Kubo M."/>
            <person name="Kurata T."/>
            <person name="Lalonde S."/>
            <person name="Li K."/>
            <person name="Li Y."/>
            <person name="Litt A."/>
            <person name="Lyons E."/>
            <person name="Manning G."/>
            <person name="Maruyama T."/>
            <person name="Michael T.P."/>
            <person name="Mikami K."/>
            <person name="Miyazaki S."/>
            <person name="Morinaga S."/>
            <person name="Murata T."/>
            <person name="Mueller-Roeber B."/>
            <person name="Nelson D.R."/>
            <person name="Obara M."/>
            <person name="Oguri Y."/>
            <person name="Olmstead R.G."/>
            <person name="Onodera N."/>
            <person name="Petersen B.L."/>
            <person name="Pils B."/>
            <person name="Prigge M."/>
            <person name="Rensing S.A."/>
            <person name="Riano-Pachon D.M."/>
            <person name="Roberts A.W."/>
            <person name="Sato Y."/>
            <person name="Scheller H.V."/>
            <person name="Schulz B."/>
            <person name="Schulz C."/>
            <person name="Shakirov E.V."/>
            <person name="Shibagaki N."/>
            <person name="Shinohara N."/>
            <person name="Shippen D.E."/>
            <person name="Soerensen I."/>
            <person name="Sotooka R."/>
            <person name="Sugimoto N."/>
            <person name="Sugita M."/>
            <person name="Sumikawa N."/>
            <person name="Tanurdzic M."/>
            <person name="Theissen G."/>
            <person name="Ulvskov P."/>
            <person name="Wakazuki S."/>
            <person name="Weng J.K."/>
            <person name="Willats W.W."/>
            <person name="Wipf D."/>
            <person name="Wolf P.G."/>
            <person name="Yang L."/>
            <person name="Zimmer A.D."/>
            <person name="Zhu Q."/>
            <person name="Mitros T."/>
            <person name="Hellsten U."/>
            <person name="Loque D."/>
            <person name="Otillar R."/>
            <person name="Salamov A."/>
            <person name="Schmutz J."/>
            <person name="Shapiro H."/>
            <person name="Lindquist E."/>
            <person name="Lucas S."/>
            <person name="Rokhsar D."/>
            <person name="Grigoriev I.V."/>
        </authorList>
    </citation>
    <scope>NUCLEOTIDE SEQUENCE [LARGE SCALE GENOMIC DNA]</scope>
</reference>
<accession>D8T204</accession>
<dbReference type="AlphaFoldDB" id="D8T204"/>
<dbReference type="Gramene" id="EFJ09320">
    <property type="protein sequence ID" value="EFJ09320"/>
    <property type="gene ID" value="SELMODRAFT_428179"/>
</dbReference>